<organism evidence="1">
    <name type="scientific">hydrothermal vent metagenome</name>
    <dbReference type="NCBI Taxonomy" id="652676"/>
    <lineage>
        <taxon>unclassified sequences</taxon>
        <taxon>metagenomes</taxon>
        <taxon>ecological metagenomes</taxon>
    </lineage>
</organism>
<dbReference type="EMBL" id="FPHZ01000256">
    <property type="protein sequence ID" value="SFV89738.1"/>
    <property type="molecule type" value="Genomic_DNA"/>
</dbReference>
<name>A0A1W1E757_9ZZZZ</name>
<evidence type="ECO:0000313" key="1">
    <source>
        <dbReference type="EMBL" id="SFV89738.1"/>
    </source>
</evidence>
<gene>
    <name evidence="1" type="ORF">MNB_SUP05-SYMBIONT-5-418</name>
</gene>
<proteinExistence type="predicted"/>
<dbReference type="AlphaFoldDB" id="A0A1W1E757"/>
<protein>
    <submittedName>
        <fullName evidence="1">Uncharacterized protein</fullName>
    </submittedName>
</protein>
<sequence>MLITANNADTQATVTFTGTASIANVKGNGASKTDIAIDFIGAPTLTLGCRCSQFIIWQSN</sequence>
<accession>A0A1W1E757</accession>
<reference evidence="1" key="1">
    <citation type="submission" date="2016-10" db="EMBL/GenBank/DDBJ databases">
        <authorList>
            <person name="de Groot N.N."/>
        </authorList>
    </citation>
    <scope>NUCLEOTIDE SEQUENCE</scope>
</reference>